<protein>
    <recommendedName>
        <fullName evidence="5">Peptidase A1 domain-containing protein</fullName>
    </recommendedName>
</protein>
<proteinExistence type="inferred from homology"/>
<evidence type="ECO:0000259" key="5">
    <source>
        <dbReference type="PROSITE" id="PS51767"/>
    </source>
</evidence>
<evidence type="ECO:0000313" key="6">
    <source>
        <dbReference type="EMBL" id="THH09422.1"/>
    </source>
</evidence>
<dbReference type="InterPro" id="IPR021109">
    <property type="entry name" value="Peptidase_aspartic_dom_sf"/>
</dbReference>
<evidence type="ECO:0000256" key="2">
    <source>
        <dbReference type="SAM" id="MobiDB-lite"/>
    </source>
</evidence>
<dbReference type="PANTHER" id="PTHR47966:SF51">
    <property type="entry name" value="BETA-SITE APP-CLEAVING ENZYME, ISOFORM A-RELATED"/>
    <property type="match status" value="1"/>
</dbReference>
<dbReference type="InterPro" id="IPR001461">
    <property type="entry name" value="Aspartic_peptidase_A1"/>
</dbReference>
<feature type="domain" description="Peptidase A1" evidence="5">
    <location>
        <begin position="29"/>
        <end position="411"/>
    </location>
</feature>
<name>A0A4S4LCC0_9AGAM</name>
<feature type="transmembrane region" description="Helical" evidence="3">
    <location>
        <begin position="428"/>
        <end position="452"/>
    </location>
</feature>
<dbReference type="GO" id="GO:0004190">
    <property type="term" value="F:aspartic-type endopeptidase activity"/>
    <property type="evidence" value="ECO:0007669"/>
    <property type="project" value="InterPro"/>
</dbReference>
<dbReference type="Pfam" id="PF00026">
    <property type="entry name" value="Asp"/>
    <property type="match status" value="1"/>
</dbReference>
<dbReference type="SUPFAM" id="SSF50630">
    <property type="entry name" value="Acid proteases"/>
    <property type="match status" value="1"/>
</dbReference>
<keyword evidence="3" id="KW-0812">Transmembrane</keyword>
<comment type="caution">
    <text evidence="6">The sequence shown here is derived from an EMBL/GenBank/DDBJ whole genome shotgun (WGS) entry which is preliminary data.</text>
</comment>
<keyword evidence="4" id="KW-0732">Signal</keyword>
<evidence type="ECO:0000256" key="4">
    <source>
        <dbReference type="SAM" id="SignalP"/>
    </source>
</evidence>
<comment type="similarity">
    <text evidence="1">Belongs to the peptidase A1 family.</text>
</comment>
<keyword evidence="7" id="KW-1185">Reference proteome</keyword>
<feature type="chain" id="PRO_5020616237" description="Peptidase A1 domain-containing protein" evidence="4">
    <location>
        <begin position="27"/>
        <end position="723"/>
    </location>
</feature>
<dbReference type="PROSITE" id="PS51767">
    <property type="entry name" value="PEPTIDASE_A1"/>
    <property type="match status" value="1"/>
</dbReference>
<dbReference type="AlphaFoldDB" id="A0A4S4LCC0"/>
<evidence type="ECO:0000256" key="1">
    <source>
        <dbReference type="ARBA" id="ARBA00007447"/>
    </source>
</evidence>
<sequence length="723" mass="76143">MITRLNKGLLLLQILLSALGVGSVAANNFYERSDVTPLGTVNIPLTVNSDRRYVVSVNMSSSLNTQRFKFALAANTGYNASASSSKQAWPGSKSIAVGTTSLVGPLIKENCGLHEVNGTAWQYPNQTRELGSVSPSVKLFLICGFPFCHQVIVANTSSSLFSNVTSGLVGLGTNANGAAGDFLDTIFGQWLADHPTHDNFTFGMALQPPIFTSDDDTGNGGILHWVVPDSNAYVGNVSWNTADVSSAIVGSPTSSNGVSDTVANTSPELPESDWTIEMDGWTVTTSETIVSNSSKAQTVVEPFIPDIMFPQGQADLFYTAIPSAIKLSSLIDGAQAWSIPCDTMLSVAFTFSGQAFLVDESQLVVTQSDGTCMGTIKAWPDPTVSNFLLGSNFISAFYLIFVIGRSGSGISNSIGVATRASASSKTHVGAIVGGSVGGVVFVVVIVISAYALGRRSRKKRSNSLPESLHPNDEKGRLCTKHDVETDDEGAQYVSMPIILLAPKNSRSQIPSPSSARSASSTHALFPEVQYLNSPALNIPSTPSTSTDFLPMSTSPYRGHNEGGSTVMSHISYNSSALGANTRASRAAASNQDFNIEPFVPPTSFGVHGQSSTLKTNSSPDLLSSQGGRPLGTFNFQHNNVSIPSTIATVATSVPLVLQPPLKMSASARGDKPDLTSLQALRDGIDTPAPPYTRGTELTSLNPVSPTLVDYSPSTIPPGKVERG</sequence>
<evidence type="ECO:0000313" key="7">
    <source>
        <dbReference type="Proteomes" id="UP000308199"/>
    </source>
</evidence>
<dbReference type="Gene3D" id="2.40.70.10">
    <property type="entry name" value="Acid Proteases"/>
    <property type="match status" value="1"/>
</dbReference>
<dbReference type="PANTHER" id="PTHR47966">
    <property type="entry name" value="BETA-SITE APP-CLEAVING ENZYME, ISOFORM A-RELATED"/>
    <property type="match status" value="1"/>
</dbReference>
<organism evidence="6 7">
    <name type="scientific">Phellinidium pouzarii</name>
    <dbReference type="NCBI Taxonomy" id="167371"/>
    <lineage>
        <taxon>Eukaryota</taxon>
        <taxon>Fungi</taxon>
        <taxon>Dikarya</taxon>
        <taxon>Basidiomycota</taxon>
        <taxon>Agaricomycotina</taxon>
        <taxon>Agaricomycetes</taxon>
        <taxon>Hymenochaetales</taxon>
        <taxon>Hymenochaetaceae</taxon>
        <taxon>Phellinidium</taxon>
    </lineage>
</organism>
<dbReference type="Proteomes" id="UP000308199">
    <property type="component" value="Unassembled WGS sequence"/>
</dbReference>
<accession>A0A4S4LCC0</accession>
<feature type="signal peptide" evidence="4">
    <location>
        <begin position="1"/>
        <end position="26"/>
    </location>
</feature>
<dbReference type="GO" id="GO:0006508">
    <property type="term" value="P:proteolysis"/>
    <property type="evidence" value="ECO:0007669"/>
    <property type="project" value="InterPro"/>
</dbReference>
<feature type="region of interest" description="Disordered" evidence="2">
    <location>
        <begin position="700"/>
        <end position="723"/>
    </location>
</feature>
<dbReference type="OrthoDB" id="2563011at2759"/>
<dbReference type="InterPro" id="IPR033121">
    <property type="entry name" value="PEPTIDASE_A1"/>
</dbReference>
<reference evidence="6 7" key="1">
    <citation type="submission" date="2019-02" db="EMBL/GenBank/DDBJ databases">
        <title>Genome sequencing of the rare red list fungi Phellinidium pouzarii.</title>
        <authorList>
            <person name="Buettner E."/>
            <person name="Kellner H."/>
        </authorList>
    </citation>
    <scope>NUCLEOTIDE SEQUENCE [LARGE SCALE GENOMIC DNA]</scope>
    <source>
        <strain evidence="6 7">DSM 108285</strain>
    </source>
</reference>
<keyword evidence="3" id="KW-1133">Transmembrane helix</keyword>
<evidence type="ECO:0000256" key="3">
    <source>
        <dbReference type="SAM" id="Phobius"/>
    </source>
</evidence>
<gene>
    <name evidence="6" type="ORF">EW145_g2033</name>
</gene>
<dbReference type="EMBL" id="SGPK01000064">
    <property type="protein sequence ID" value="THH09422.1"/>
    <property type="molecule type" value="Genomic_DNA"/>
</dbReference>
<keyword evidence="3" id="KW-0472">Membrane</keyword>